<dbReference type="Gene3D" id="3.30.360.10">
    <property type="entry name" value="Dihydrodipicolinate Reductase, domain 2"/>
    <property type="match status" value="1"/>
</dbReference>
<comment type="caution">
    <text evidence="5">The sequence shown here is derived from an EMBL/GenBank/DDBJ whole genome shotgun (WGS) entry which is preliminary data.</text>
</comment>
<sequence length="368" mass="38018">MDGRGVTGVGVVGAGTISEQYLANLAAYPDVEVRSVADLDVDRAAAQAAAHGVPHAGGVDELLAREDVDVVVDLTVPAAHVEVGLRVLDAGKHLWSEKPLATDRDGAAALLARARSRGLRCACAPDTVLGAGVQNALRLVAAGDVGRPLTATAVFQTPGPESWHPSPEFLYGSGGGPLMDMGPYYVTALVHLLGPVERVTAVASTSRRRRTVATGPRAGTSFDVTVPSHHAALVEFEGGGSAQCTFSFEHARARTGLLELNGTAGTVALPDVNRFDGPTLLWREGSAEPEELLPPDVPGGRGIGVVDLVRSLRAGRPEVASGDLAAHVLDVLLAVAESAEARVPVDVRSTADVPPPLDAGWDPTRRGG</sequence>
<feature type="region of interest" description="Disordered" evidence="2">
    <location>
        <begin position="347"/>
        <end position="368"/>
    </location>
</feature>
<evidence type="ECO:0000259" key="4">
    <source>
        <dbReference type="Pfam" id="PF22725"/>
    </source>
</evidence>
<dbReference type="Proteomes" id="UP000276232">
    <property type="component" value="Unassembled WGS sequence"/>
</dbReference>
<dbReference type="InterPro" id="IPR000683">
    <property type="entry name" value="Gfo/Idh/MocA-like_OxRdtase_N"/>
</dbReference>
<evidence type="ECO:0000313" key="6">
    <source>
        <dbReference type="Proteomes" id="UP000276232"/>
    </source>
</evidence>
<gene>
    <name evidence="5" type="ORF">EDC03_3141</name>
</gene>
<evidence type="ECO:0000313" key="5">
    <source>
        <dbReference type="EMBL" id="ROP26904.1"/>
    </source>
</evidence>
<dbReference type="PANTHER" id="PTHR43818">
    <property type="entry name" value="BCDNA.GH03377"/>
    <property type="match status" value="1"/>
</dbReference>
<dbReference type="SUPFAM" id="SSF55347">
    <property type="entry name" value="Glyceraldehyde-3-phosphate dehydrogenase-like, C-terminal domain"/>
    <property type="match status" value="1"/>
</dbReference>
<dbReference type="EMBL" id="RJKN01000009">
    <property type="protein sequence ID" value="ROP26904.1"/>
    <property type="molecule type" value="Genomic_DNA"/>
</dbReference>
<dbReference type="Pfam" id="PF22725">
    <property type="entry name" value="GFO_IDH_MocA_C3"/>
    <property type="match status" value="1"/>
</dbReference>
<dbReference type="OrthoDB" id="9776544at2"/>
<dbReference type="GO" id="GO:0000166">
    <property type="term" value="F:nucleotide binding"/>
    <property type="evidence" value="ECO:0007669"/>
    <property type="project" value="InterPro"/>
</dbReference>
<dbReference type="InterPro" id="IPR036291">
    <property type="entry name" value="NAD(P)-bd_dom_sf"/>
</dbReference>
<dbReference type="Gene3D" id="3.40.50.720">
    <property type="entry name" value="NAD(P)-binding Rossmann-like Domain"/>
    <property type="match status" value="1"/>
</dbReference>
<dbReference type="SUPFAM" id="SSF51735">
    <property type="entry name" value="NAD(P)-binding Rossmann-fold domains"/>
    <property type="match status" value="1"/>
</dbReference>
<reference evidence="5 6" key="1">
    <citation type="journal article" date="2015" name="Stand. Genomic Sci.">
        <title>Genomic Encyclopedia of Bacterial and Archaeal Type Strains, Phase III: the genomes of soil and plant-associated and newly described type strains.</title>
        <authorList>
            <person name="Whitman W.B."/>
            <person name="Woyke T."/>
            <person name="Klenk H.P."/>
            <person name="Zhou Y."/>
            <person name="Lilburn T.G."/>
            <person name="Beck B.J."/>
            <person name="De Vos P."/>
            <person name="Vandamme P."/>
            <person name="Eisen J.A."/>
            <person name="Garrity G."/>
            <person name="Hugenholtz P."/>
            <person name="Kyrpides N.C."/>
        </authorList>
    </citation>
    <scope>NUCLEOTIDE SEQUENCE [LARGE SCALE GENOMIC DNA]</scope>
    <source>
        <strain evidence="5 6">CECT 7306</strain>
    </source>
</reference>
<proteinExistence type="predicted"/>
<dbReference type="PANTHER" id="PTHR43818:SF11">
    <property type="entry name" value="BCDNA.GH03377"/>
    <property type="match status" value="1"/>
</dbReference>
<keyword evidence="1" id="KW-0560">Oxidoreductase</keyword>
<dbReference type="GO" id="GO:0016491">
    <property type="term" value="F:oxidoreductase activity"/>
    <property type="evidence" value="ECO:0007669"/>
    <property type="project" value="UniProtKB-KW"/>
</dbReference>
<name>A0A3N1G9L3_9ACTN</name>
<dbReference type="InterPro" id="IPR055170">
    <property type="entry name" value="GFO_IDH_MocA-like_dom"/>
</dbReference>
<evidence type="ECO:0000259" key="3">
    <source>
        <dbReference type="Pfam" id="PF01408"/>
    </source>
</evidence>
<dbReference type="InterPro" id="IPR050463">
    <property type="entry name" value="Gfo/Idh/MocA_oxidrdct_glycsds"/>
</dbReference>
<dbReference type="Pfam" id="PF01408">
    <property type="entry name" value="GFO_IDH_MocA"/>
    <property type="match status" value="1"/>
</dbReference>
<dbReference type="RefSeq" id="WP_123381196.1">
    <property type="nucleotide sequence ID" value="NZ_RJKN01000009.1"/>
</dbReference>
<evidence type="ECO:0000256" key="2">
    <source>
        <dbReference type="SAM" id="MobiDB-lite"/>
    </source>
</evidence>
<dbReference type="InParanoid" id="A0A3N1G9L3"/>
<evidence type="ECO:0000256" key="1">
    <source>
        <dbReference type="ARBA" id="ARBA00023002"/>
    </source>
</evidence>
<feature type="domain" description="GFO/IDH/MocA-like oxidoreductase" evidence="4">
    <location>
        <begin position="134"/>
        <end position="267"/>
    </location>
</feature>
<feature type="domain" description="Gfo/Idh/MocA-like oxidoreductase N-terminal" evidence="3">
    <location>
        <begin position="9"/>
        <end position="122"/>
    </location>
</feature>
<accession>A0A3N1G9L3</accession>
<organism evidence="5 6">
    <name type="scientific">Pseudokineococcus lusitanus</name>
    <dbReference type="NCBI Taxonomy" id="763993"/>
    <lineage>
        <taxon>Bacteria</taxon>
        <taxon>Bacillati</taxon>
        <taxon>Actinomycetota</taxon>
        <taxon>Actinomycetes</taxon>
        <taxon>Kineosporiales</taxon>
        <taxon>Kineosporiaceae</taxon>
        <taxon>Pseudokineococcus</taxon>
    </lineage>
</organism>
<dbReference type="AlphaFoldDB" id="A0A3N1G9L3"/>
<keyword evidence="6" id="KW-1185">Reference proteome</keyword>
<protein>
    <submittedName>
        <fullName evidence="5">Putative dehydrogenase</fullName>
    </submittedName>
</protein>